<keyword evidence="3" id="KW-1185">Reference proteome</keyword>
<dbReference type="RefSeq" id="XP_066801087.1">
    <property type="nucleotide sequence ID" value="XM_066948519.1"/>
</dbReference>
<dbReference type="Proteomes" id="UP001388673">
    <property type="component" value="Unassembled WGS sequence"/>
</dbReference>
<proteinExistence type="predicted"/>
<name>A0AAW0YM79_9TREE</name>
<accession>A0AAW0YM79</accession>
<evidence type="ECO:0008006" key="4">
    <source>
        <dbReference type="Google" id="ProtNLM"/>
    </source>
</evidence>
<feature type="region of interest" description="Disordered" evidence="1">
    <location>
        <begin position="418"/>
        <end position="442"/>
    </location>
</feature>
<feature type="region of interest" description="Disordered" evidence="1">
    <location>
        <begin position="351"/>
        <end position="375"/>
    </location>
</feature>
<evidence type="ECO:0000256" key="1">
    <source>
        <dbReference type="SAM" id="MobiDB-lite"/>
    </source>
</evidence>
<feature type="compositionally biased region" description="Basic residues" evidence="1">
    <location>
        <begin position="131"/>
        <end position="140"/>
    </location>
</feature>
<feature type="region of interest" description="Disordered" evidence="1">
    <location>
        <begin position="54"/>
        <end position="73"/>
    </location>
</feature>
<feature type="compositionally biased region" description="Polar residues" evidence="1">
    <location>
        <begin position="490"/>
        <end position="505"/>
    </location>
</feature>
<dbReference type="AlphaFoldDB" id="A0AAW0YM79"/>
<dbReference type="KEGG" id="kne:92182686"/>
<evidence type="ECO:0000313" key="3">
    <source>
        <dbReference type="Proteomes" id="UP001388673"/>
    </source>
</evidence>
<feature type="compositionally biased region" description="Basic and acidic residues" evidence="1">
    <location>
        <begin position="203"/>
        <end position="221"/>
    </location>
</feature>
<feature type="compositionally biased region" description="Basic and acidic residues" evidence="1">
    <location>
        <begin position="108"/>
        <end position="129"/>
    </location>
</feature>
<dbReference type="EMBL" id="JBCAWK010000010">
    <property type="protein sequence ID" value="KAK8847569.1"/>
    <property type="molecule type" value="Genomic_DNA"/>
</dbReference>
<feature type="region of interest" description="Disordered" evidence="1">
    <location>
        <begin position="82"/>
        <end position="227"/>
    </location>
</feature>
<gene>
    <name evidence="2" type="ORF">IAR55_005428</name>
</gene>
<comment type="caution">
    <text evidence="2">The sequence shown here is derived from an EMBL/GenBank/DDBJ whole genome shotgun (WGS) entry which is preliminary data.</text>
</comment>
<sequence length="652" mass="74568">MSHNPPILAVPHQKPATDDHLHRFLSSLQPYVVEHAQLGRRALEEALVIETQGTSTQRDVEGPEQASKGRPAVHQVSNLQAGWRQNRLGEQRLQTDTTRARSHAAVIKRSDNPDQADMPREHTDTESAQRRLQRKIRRREKAAIVKPKQFIGDPPDRQPSPSQPSKRQASPDYGGTSDRHVQRWNSKDKRSDQKQPRLTSGLRLREVPRPNDDHTLEDRIKTRPSSKRGFLAYGKASLPIHMPQSKIKLKPARPFSEDEFLKGSHRRLPPIEEHVESMDWNRRPSKWQGERLARTFPVEETRPRRVEDQVVFNRARESNSNHDYARLLPSGHIESPRWPTDTSEPLTATLPMRPSQASSSRIKEPDFPLQPPWHSSGPEELKTIMSAGKWRWPSDHPLRPVVQRSVMFSIRPAQPHSILGPRNAPLGSPRSIPLTNDSRYTPRTMPSLYSQTPSSLRLHLHSQEFELDEPFWTGTPHLKEKTTEEDDRSLSANRKQSSGMVSDHTQIAGAEKQYSNNQRYLDTRMDSDDGIFDDQHYQSADSHLTPELPISCEHAVAPRGTAVRRHYSRTDESPHTLARSLAIYRVSAVGYQHGSWPIINNTWTIPAEPHGQPEMPVSHSNIDGQVRYNEAEQYGATEEDWRRLWQGKSLLQ</sequence>
<feature type="region of interest" description="Disordered" evidence="1">
    <location>
        <begin position="472"/>
        <end position="512"/>
    </location>
</feature>
<organism evidence="2 3">
    <name type="scientific">Kwoniella newhampshirensis</name>
    <dbReference type="NCBI Taxonomy" id="1651941"/>
    <lineage>
        <taxon>Eukaryota</taxon>
        <taxon>Fungi</taxon>
        <taxon>Dikarya</taxon>
        <taxon>Basidiomycota</taxon>
        <taxon>Agaricomycotina</taxon>
        <taxon>Tremellomycetes</taxon>
        <taxon>Tremellales</taxon>
        <taxon>Cryptococcaceae</taxon>
        <taxon>Kwoniella</taxon>
    </lineage>
</organism>
<evidence type="ECO:0000313" key="2">
    <source>
        <dbReference type="EMBL" id="KAK8847569.1"/>
    </source>
</evidence>
<dbReference type="GeneID" id="92182686"/>
<protein>
    <recommendedName>
        <fullName evidence="4">Inner centromere protein ARK-binding domain-containing protein</fullName>
    </recommendedName>
</protein>
<reference evidence="2 3" key="1">
    <citation type="journal article" date="2024" name="bioRxiv">
        <title>Comparative genomics of Cryptococcus and Kwoniella reveals pathogenesis evolution and contrasting karyotype dynamics via intercentromeric recombination or chromosome fusion.</title>
        <authorList>
            <person name="Coelho M.A."/>
            <person name="David-Palma M."/>
            <person name="Shea T."/>
            <person name="Bowers K."/>
            <person name="McGinley-Smith S."/>
            <person name="Mohammad A.W."/>
            <person name="Gnirke A."/>
            <person name="Yurkov A.M."/>
            <person name="Nowrousian M."/>
            <person name="Sun S."/>
            <person name="Cuomo C.A."/>
            <person name="Heitman J."/>
        </authorList>
    </citation>
    <scope>NUCLEOTIDE SEQUENCE [LARGE SCALE GENOMIC DNA]</scope>
    <source>
        <strain evidence="2 3">CBS 13917</strain>
    </source>
</reference>
<feature type="compositionally biased region" description="Basic and acidic residues" evidence="1">
    <location>
        <begin position="177"/>
        <end position="195"/>
    </location>
</feature>